<dbReference type="PANTHER" id="PTHR32083">
    <property type="entry name" value="CILIA AND FLAGELLA-ASSOCIATED PROTEIN 58-RELATED"/>
    <property type="match status" value="1"/>
</dbReference>
<protein>
    <submittedName>
        <fullName evidence="3">Uncharacterized protein</fullName>
    </submittedName>
</protein>
<dbReference type="PANTHER" id="PTHR32083:SF48">
    <property type="entry name" value="TRANS-GOLGI NETWORK-LOCALIZED SYP41-INTERACTING PROTEIN 1"/>
    <property type="match status" value="1"/>
</dbReference>
<evidence type="ECO:0000313" key="4">
    <source>
        <dbReference type="Proteomes" id="UP000216725"/>
    </source>
</evidence>
<dbReference type="OrthoDB" id="4241757at2"/>
<feature type="region of interest" description="Disordered" evidence="2">
    <location>
        <begin position="386"/>
        <end position="457"/>
    </location>
</feature>
<evidence type="ECO:0000256" key="1">
    <source>
        <dbReference type="ARBA" id="ARBA00023054"/>
    </source>
</evidence>
<dbReference type="GO" id="GO:0005856">
    <property type="term" value="C:cytoskeleton"/>
    <property type="evidence" value="ECO:0007669"/>
    <property type="project" value="TreeGrafter"/>
</dbReference>
<accession>A0A261ERC7</accession>
<dbReference type="RefSeq" id="WP_094661439.1">
    <property type="nucleotide sequence ID" value="NZ_MWWR01000019.1"/>
</dbReference>
<dbReference type="AlphaFoldDB" id="A0A261ERC7"/>
<feature type="region of interest" description="Disordered" evidence="2">
    <location>
        <begin position="96"/>
        <end position="130"/>
    </location>
</feature>
<proteinExistence type="predicted"/>
<comment type="caution">
    <text evidence="3">The sequence shown here is derived from an EMBL/GenBank/DDBJ whole genome shotgun (WGS) entry which is preliminary data.</text>
</comment>
<keyword evidence="1" id="KW-0175">Coiled coil</keyword>
<name>A0A261ERC7_9BIFI</name>
<organism evidence="3 4">
    <name type="scientific">Pseudoscardovia radai</name>
    <dbReference type="NCBI Taxonomy" id="987066"/>
    <lineage>
        <taxon>Bacteria</taxon>
        <taxon>Bacillati</taxon>
        <taxon>Actinomycetota</taxon>
        <taxon>Actinomycetes</taxon>
        <taxon>Bifidobacteriales</taxon>
        <taxon>Bifidobacteriaceae</taxon>
        <taxon>Pseudoscardovia</taxon>
    </lineage>
</organism>
<evidence type="ECO:0000256" key="2">
    <source>
        <dbReference type="SAM" id="MobiDB-lite"/>
    </source>
</evidence>
<gene>
    <name evidence="3" type="ORF">PSRA_1644</name>
</gene>
<dbReference type="Proteomes" id="UP000216725">
    <property type="component" value="Unassembled WGS sequence"/>
</dbReference>
<sequence>MLLFSAFLEANEKLDADAFIELAIRCNQENQYDFNRVRGIDWKPGVRTARYGTPDLSLTICEYGDDSLDRNFPAAWLESYKEARRRNPRTIVSLQEAVGKHAGSKSQKNRKNRKGGKKGRGQASSSRGADVGATQLAAIRARLRKSHIVAIRQEKVDKGIHWQTDYILNLSQRSLQIQLSRTFRSGTMDFDRDFSTPWFISFLIDGGYLEPDGEMPIRKRPTAVTADTLDMFGGIVQGRHATRLPLVYVSRTADGDLAVNADLLASQLKGVAHVFTEESHDMDAAVAQVCGEQLATDGALTILWPRGDTGYEVEERPVPRHVADDVRGGFLADTVRRRIFAVLRQEDVFDEFTWDGVNALIAQTSTERLEKQYDSASNELEQARRRLDASSEKLRQQRDATSRLSADLAESRDKLDRLSERVSRQEGELDEQKRQNAEKDEKLRRINQETRRDDDERRKLLAKAEAEQQELIDNADESLAQQKELLEQERERADRQNELVEQLRRRVRQLTQQVEGLRDENERMARRFANGAVSTPLVYAGGEHDLFDREMRDYVLEAVKHELDGCGHGDSKQSWRKVDVLSDVLESNDYEGLHEQRREELRRALVGYRGMTAQLEATLDDLGYKVIRGDRHYILEYCGDARYRFTLAKTPSDVHAGDNSATKIARLTQ</sequence>
<feature type="compositionally biased region" description="Basic residues" evidence="2">
    <location>
        <begin position="107"/>
        <end position="120"/>
    </location>
</feature>
<feature type="compositionally biased region" description="Basic and acidic residues" evidence="2">
    <location>
        <begin position="409"/>
        <end position="457"/>
    </location>
</feature>
<reference evidence="3 4" key="1">
    <citation type="journal article" date="2017" name="BMC Genomics">
        <title>Comparative genomic and phylogenomic analyses of the Bifidobacteriaceae family.</title>
        <authorList>
            <person name="Lugli G.A."/>
            <person name="Milani C."/>
            <person name="Turroni F."/>
            <person name="Duranti S."/>
            <person name="Mancabelli L."/>
            <person name="Mangifesta M."/>
            <person name="Ferrario C."/>
            <person name="Modesto M."/>
            <person name="Mattarelli P."/>
            <person name="Jiri K."/>
            <person name="van Sinderen D."/>
            <person name="Ventura M."/>
        </authorList>
    </citation>
    <scope>NUCLEOTIDE SEQUENCE [LARGE SCALE GENOMIC DNA]</scope>
    <source>
        <strain evidence="3 4">DSM 24742</strain>
    </source>
</reference>
<evidence type="ECO:0000313" key="3">
    <source>
        <dbReference type="EMBL" id="OZG49395.1"/>
    </source>
</evidence>
<keyword evidence="4" id="KW-1185">Reference proteome</keyword>
<feature type="compositionally biased region" description="Basic and acidic residues" evidence="2">
    <location>
        <begin position="386"/>
        <end position="401"/>
    </location>
</feature>
<dbReference type="EMBL" id="MWWR01000019">
    <property type="protein sequence ID" value="OZG49395.1"/>
    <property type="molecule type" value="Genomic_DNA"/>
</dbReference>